<dbReference type="InterPro" id="IPR001854">
    <property type="entry name" value="Ribosomal_uL29"/>
</dbReference>
<name>A0A6B3N5M9_9CYAN</name>
<keyword evidence="3 5" id="KW-0687">Ribonucleoprotein</keyword>
<dbReference type="EMBL" id="JAAHFQ010000055">
    <property type="protein sequence ID" value="NER26867.1"/>
    <property type="molecule type" value="Genomic_DNA"/>
</dbReference>
<evidence type="ECO:0000256" key="3">
    <source>
        <dbReference type="ARBA" id="ARBA00023274"/>
    </source>
</evidence>
<gene>
    <name evidence="5" type="primary">rpmC</name>
    <name evidence="5" type="synonym">rpl29</name>
    <name evidence="7" type="ORF">F6J89_04365</name>
</gene>
<dbReference type="Gene3D" id="1.10.287.310">
    <property type="match status" value="1"/>
</dbReference>
<keyword evidence="2 5" id="KW-0689">Ribosomal protein</keyword>
<comment type="similarity">
    <text evidence="1 5">Belongs to the universal ribosomal protein uL29 family.</text>
</comment>
<feature type="compositionally biased region" description="Low complexity" evidence="6">
    <location>
        <begin position="76"/>
        <end position="96"/>
    </location>
</feature>
<reference evidence="7" key="1">
    <citation type="submission" date="2019-11" db="EMBL/GenBank/DDBJ databases">
        <title>Genomic insights into an expanded diversity of filamentous marine cyanobacteria reveals the extraordinary biosynthetic potential of Moorea and Okeania.</title>
        <authorList>
            <person name="Ferreira Leao T."/>
            <person name="Wang M."/>
            <person name="Moss N."/>
            <person name="Da Silva R."/>
            <person name="Sanders J."/>
            <person name="Nurk S."/>
            <person name="Gurevich A."/>
            <person name="Humphrey G."/>
            <person name="Reher R."/>
            <person name="Zhu Q."/>
            <person name="Belda-Ferre P."/>
            <person name="Glukhov E."/>
            <person name="Rex R."/>
            <person name="Dorrestein P.C."/>
            <person name="Knight R."/>
            <person name="Pevzner P."/>
            <person name="Gerwick W.H."/>
            <person name="Gerwick L."/>
        </authorList>
    </citation>
    <scope>NUCLEOTIDE SEQUENCE</scope>
    <source>
        <strain evidence="7">SIO1C4</strain>
    </source>
</reference>
<evidence type="ECO:0000256" key="5">
    <source>
        <dbReference type="HAMAP-Rule" id="MF_00374"/>
    </source>
</evidence>
<evidence type="ECO:0000256" key="2">
    <source>
        <dbReference type="ARBA" id="ARBA00022980"/>
    </source>
</evidence>
<dbReference type="NCBIfam" id="TIGR00012">
    <property type="entry name" value="L29"/>
    <property type="match status" value="1"/>
</dbReference>
<dbReference type="InterPro" id="IPR036049">
    <property type="entry name" value="Ribosomal_uL29_sf"/>
</dbReference>
<proteinExistence type="inferred from homology"/>
<dbReference type="PANTHER" id="PTHR10916:SF0">
    <property type="entry name" value="LARGE RIBOSOMAL SUBUNIT PROTEIN UL29C"/>
    <property type="match status" value="1"/>
</dbReference>
<evidence type="ECO:0000256" key="1">
    <source>
        <dbReference type="ARBA" id="ARBA00009254"/>
    </source>
</evidence>
<dbReference type="GO" id="GO:0006412">
    <property type="term" value="P:translation"/>
    <property type="evidence" value="ECO:0007669"/>
    <property type="project" value="UniProtKB-UniRule"/>
</dbReference>
<sequence>MPLPKIEEVRKLNDQELAEAIVAAKRELFELRLQKATQRLEKNHQFKHLRHRISQMMTVERERQIAAAKAAEEASTDTPPTTDQQPDTQPETTEEE</sequence>
<evidence type="ECO:0000256" key="4">
    <source>
        <dbReference type="ARBA" id="ARBA00035204"/>
    </source>
</evidence>
<dbReference type="GO" id="GO:0003735">
    <property type="term" value="F:structural constituent of ribosome"/>
    <property type="evidence" value="ECO:0007669"/>
    <property type="project" value="InterPro"/>
</dbReference>
<comment type="caution">
    <text evidence="7">The sequence shown here is derived from an EMBL/GenBank/DDBJ whole genome shotgun (WGS) entry which is preliminary data.</text>
</comment>
<evidence type="ECO:0000313" key="7">
    <source>
        <dbReference type="EMBL" id="NER26867.1"/>
    </source>
</evidence>
<dbReference type="Pfam" id="PF00831">
    <property type="entry name" value="Ribosomal_L29"/>
    <property type="match status" value="1"/>
</dbReference>
<protein>
    <recommendedName>
        <fullName evidence="4 5">Large ribosomal subunit protein uL29</fullName>
    </recommendedName>
</protein>
<dbReference type="InterPro" id="IPR050063">
    <property type="entry name" value="Ribosomal_protein_uL29"/>
</dbReference>
<dbReference type="PANTHER" id="PTHR10916">
    <property type="entry name" value="60S RIBOSOMAL PROTEIN L35/50S RIBOSOMAL PROTEIN L29"/>
    <property type="match status" value="1"/>
</dbReference>
<evidence type="ECO:0000256" key="6">
    <source>
        <dbReference type="SAM" id="MobiDB-lite"/>
    </source>
</evidence>
<accession>A0A6B3N5M9</accession>
<dbReference type="SUPFAM" id="SSF46561">
    <property type="entry name" value="Ribosomal protein L29 (L29p)"/>
    <property type="match status" value="1"/>
</dbReference>
<dbReference type="HAMAP" id="MF_00374">
    <property type="entry name" value="Ribosomal_uL29"/>
    <property type="match status" value="1"/>
</dbReference>
<dbReference type="AlphaFoldDB" id="A0A6B3N5M9"/>
<dbReference type="GO" id="GO:0022625">
    <property type="term" value="C:cytosolic large ribosomal subunit"/>
    <property type="evidence" value="ECO:0007669"/>
    <property type="project" value="TreeGrafter"/>
</dbReference>
<organism evidence="7">
    <name type="scientific">Symploca sp. SIO1C4</name>
    <dbReference type="NCBI Taxonomy" id="2607765"/>
    <lineage>
        <taxon>Bacteria</taxon>
        <taxon>Bacillati</taxon>
        <taxon>Cyanobacteriota</taxon>
        <taxon>Cyanophyceae</taxon>
        <taxon>Coleofasciculales</taxon>
        <taxon>Coleofasciculaceae</taxon>
        <taxon>Symploca</taxon>
    </lineage>
</organism>
<feature type="region of interest" description="Disordered" evidence="6">
    <location>
        <begin position="61"/>
        <end position="96"/>
    </location>
</feature>